<dbReference type="Proteomes" id="UP000095743">
    <property type="component" value="Chromosome"/>
</dbReference>
<evidence type="ECO:0000259" key="3">
    <source>
        <dbReference type="PROSITE" id="PS51332"/>
    </source>
</evidence>
<dbReference type="GO" id="GO:0005829">
    <property type="term" value="C:cytosol"/>
    <property type="evidence" value="ECO:0007669"/>
    <property type="project" value="TreeGrafter"/>
</dbReference>
<dbReference type="Gene3D" id="3.40.50.280">
    <property type="entry name" value="Cobalamin-binding domain"/>
    <property type="match status" value="1"/>
</dbReference>
<dbReference type="PANTHER" id="PTHR45833:SF1">
    <property type="entry name" value="METHIONINE SYNTHASE"/>
    <property type="match status" value="1"/>
</dbReference>
<evidence type="ECO:0000313" key="6">
    <source>
        <dbReference type="Proteomes" id="UP000095743"/>
    </source>
</evidence>
<proteinExistence type="predicted"/>
<name>A0A1D8GQK3_9FIRM</name>
<dbReference type="Pfam" id="PF02607">
    <property type="entry name" value="B12-binding_2"/>
    <property type="match status" value="1"/>
</dbReference>
<evidence type="ECO:0000256" key="2">
    <source>
        <dbReference type="ARBA" id="ARBA00023285"/>
    </source>
</evidence>
<dbReference type="InterPro" id="IPR050554">
    <property type="entry name" value="Met_Synthase/Corrinoid"/>
</dbReference>
<keyword evidence="2" id="KW-0170">Cobalt</keyword>
<dbReference type="KEGG" id="gfe:Gferi_19790"/>
<dbReference type="Gene3D" id="1.10.1240.10">
    <property type="entry name" value="Methionine synthase domain"/>
    <property type="match status" value="1"/>
</dbReference>
<dbReference type="Pfam" id="PF02310">
    <property type="entry name" value="B12-binding"/>
    <property type="match status" value="1"/>
</dbReference>
<dbReference type="STRING" id="1424294.Gferi_19790"/>
<dbReference type="SUPFAM" id="SSF52242">
    <property type="entry name" value="Cobalamin (vitamin B12)-binding domain"/>
    <property type="match status" value="1"/>
</dbReference>
<dbReference type="InterPro" id="IPR036594">
    <property type="entry name" value="Meth_synthase_dom"/>
</dbReference>
<dbReference type="GO" id="GO:0031419">
    <property type="term" value="F:cobalamin binding"/>
    <property type="evidence" value="ECO:0007669"/>
    <property type="project" value="InterPro"/>
</dbReference>
<reference evidence="5 6" key="1">
    <citation type="submission" date="2016-09" db="EMBL/GenBank/DDBJ databases">
        <title>Genomic analysis reveals versatility of anaerobic energy metabolism of Geosporobacter ferrireducens IRF9 of phylum Firmicutes.</title>
        <authorList>
            <person name="Kim S.-J."/>
        </authorList>
    </citation>
    <scope>NUCLEOTIDE SEQUENCE [LARGE SCALE GENOMIC DNA]</scope>
    <source>
        <strain evidence="5 6">IRF9</strain>
    </source>
</reference>
<evidence type="ECO:0000259" key="4">
    <source>
        <dbReference type="PROSITE" id="PS51337"/>
    </source>
</evidence>
<dbReference type="InterPro" id="IPR003759">
    <property type="entry name" value="Cbl-bd_cap"/>
</dbReference>
<dbReference type="InterPro" id="IPR036724">
    <property type="entry name" value="Cobalamin-bd_sf"/>
</dbReference>
<dbReference type="GO" id="GO:0050667">
    <property type="term" value="P:homocysteine metabolic process"/>
    <property type="evidence" value="ECO:0007669"/>
    <property type="project" value="TreeGrafter"/>
</dbReference>
<evidence type="ECO:0000313" key="5">
    <source>
        <dbReference type="EMBL" id="AOT73221.1"/>
    </source>
</evidence>
<protein>
    <submittedName>
        <fullName evidence="5">Cobalamin-binding protein</fullName>
    </submittedName>
</protein>
<gene>
    <name evidence="5" type="ORF">Gferi_19790</name>
</gene>
<dbReference type="PANTHER" id="PTHR45833">
    <property type="entry name" value="METHIONINE SYNTHASE"/>
    <property type="match status" value="1"/>
</dbReference>
<dbReference type="SMART" id="SM01018">
    <property type="entry name" value="B12-binding_2"/>
    <property type="match status" value="1"/>
</dbReference>
<sequence>MRDDLINAIIDLDEDRALLLVREEIINGATPLEIVERCRHGVELVGKRYSEEIYYLSDLIMSEEIFRGIMEILEPCFKDIEQNKGMKIVMGTIEGDIHDLGKNIIISLLRSVGFEVFDLGVDVQPEQFINKIIETGADIVGISVVLTFSINSVRKVIQMMEESGLRDKVTVVIGGYPVDKRVREYTGADYFETEASKAVELMKRLAEEKNISNR</sequence>
<dbReference type="GO" id="GO:0008705">
    <property type="term" value="F:methionine synthase activity"/>
    <property type="evidence" value="ECO:0007669"/>
    <property type="project" value="TreeGrafter"/>
</dbReference>
<dbReference type="GO" id="GO:0046653">
    <property type="term" value="P:tetrahydrofolate metabolic process"/>
    <property type="evidence" value="ECO:0007669"/>
    <property type="project" value="TreeGrafter"/>
</dbReference>
<feature type="domain" description="B12-binding N-terminal" evidence="4">
    <location>
        <begin position="1"/>
        <end position="85"/>
    </location>
</feature>
<organism evidence="5 6">
    <name type="scientific">Geosporobacter ferrireducens</name>
    <dbReference type="NCBI Taxonomy" id="1424294"/>
    <lineage>
        <taxon>Bacteria</taxon>
        <taxon>Bacillati</taxon>
        <taxon>Bacillota</taxon>
        <taxon>Clostridia</taxon>
        <taxon>Peptostreptococcales</taxon>
        <taxon>Thermotaleaceae</taxon>
        <taxon>Geosporobacter</taxon>
    </lineage>
</organism>
<keyword evidence="6" id="KW-1185">Reference proteome</keyword>
<dbReference type="AlphaFoldDB" id="A0A1D8GQK3"/>
<dbReference type="PROSITE" id="PS51337">
    <property type="entry name" value="B12_BINDING_NTER"/>
    <property type="match status" value="1"/>
</dbReference>
<dbReference type="GO" id="GO:0046872">
    <property type="term" value="F:metal ion binding"/>
    <property type="evidence" value="ECO:0007669"/>
    <property type="project" value="UniProtKB-KW"/>
</dbReference>
<dbReference type="SUPFAM" id="SSF47644">
    <property type="entry name" value="Methionine synthase domain"/>
    <property type="match status" value="1"/>
</dbReference>
<dbReference type="EMBL" id="CP017269">
    <property type="protein sequence ID" value="AOT73221.1"/>
    <property type="molecule type" value="Genomic_DNA"/>
</dbReference>
<accession>A0A1D8GQK3</accession>
<dbReference type="OrthoDB" id="9783599at2"/>
<evidence type="ECO:0000256" key="1">
    <source>
        <dbReference type="ARBA" id="ARBA00022723"/>
    </source>
</evidence>
<feature type="domain" description="B12-binding" evidence="3">
    <location>
        <begin position="85"/>
        <end position="212"/>
    </location>
</feature>
<keyword evidence="1" id="KW-0479">Metal-binding</keyword>
<dbReference type="PROSITE" id="PS51332">
    <property type="entry name" value="B12_BINDING"/>
    <property type="match status" value="1"/>
</dbReference>
<dbReference type="InterPro" id="IPR006158">
    <property type="entry name" value="Cobalamin-bd"/>
</dbReference>